<evidence type="ECO:0000256" key="4">
    <source>
        <dbReference type="SAM" id="Phobius"/>
    </source>
</evidence>
<keyword evidence="2" id="KW-0677">Repeat</keyword>
<feature type="transmembrane region" description="Helical" evidence="4">
    <location>
        <begin position="81"/>
        <end position="103"/>
    </location>
</feature>
<gene>
    <name evidence="6" type="ORF">CCMP2556_LOCUS53400</name>
</gene>
<evidence type="ECO:0000313" key="6">
    <source>
        <dbReference type="EMBL" id="CAK9115564.1"/>
    </source>
</evidence>
<feature type="transmembrane region" description="Helical" evidence="4">
    <location>
        <begin position="599"/>
        <end position="618"/>
    </location>
</feature>
<dbReference type="Gene3D" id="2.60.40.2030">
    <property type="match status" value="1"/>
</dbReference>
<dbReference type="InterPro" id="IPR003644">
    <property type="entry name" value="Calx_beta"/>
</dbReference>
<organism evidence="6 7">
    <name type="scientific">Durusdinium trenchii</name>
    <dbReference type="NCBI Taxonomy" id="1381693"/>
    <lineage>
        <taxon>Eukaryota</taxon>
        <taxon>Sar</taxon>
        <taxon>Alveolata</taxon>
        <taxon>Dinophyceae</taxon>
        <taxon>Suessiales</taxon>
        <taxon>Symbiodiniaceae</taxon>
        <taxon>Durusdinium</taxon>
    </lineage>
</organism>
<evidence type="ECO:0000256" key="3">
    <source>
        <dbReference type="ARBA" id="ARBA00022837"/>
    </source>
</evidence>
<feature type="transmembrane region" description="Helical" evidence="4">
    <location>
        <begin position="471"/>
        <end position="490"/>
    </location>
</feature>
<dbReference type="EMBL" id="CAXAMN010028184">
    <property type="protein sequence ID" value="CAK9115564.1"/>
    <property type="molecule type" value="Genomic_DNA"/>
</dbReference>
<reference evidence="6 7" key="1">
    <citation type="submission" date="2024-02" db="EMBL/GenBank/DDBJ databases">
        <authorList>
            <person name="Chen Y."/>
            <person name="Shah S."/>
            <person name="Dougan E. K."/>
            <person name="Thang M."/>
            <person name="Chan C."/>
        </authorList>
    </citation>
    <scope>NUCLEOTIDE SEQUENCE [LARGE SCALE GENOMIC DNA]</scope>
</reference>
<dbReference type="SUPFAM" id="SSF141072">
    <property type="entry name" value="CalX-like"/>
    <property type="match status" value="1"/>
</dbReference>
<evidence type="ECO:0000256" key="2">
    <source>
        <dbReference type="ARBA" id="ARBA00022737"/>
    </source>
</evidence>
<evidence type="ECO:0000313" key="7">
    <source>
        <dbReference type="Proteomes" id="UP001642484"/>
    </source>
</evidence>
<feature type="transmembrane region" description="Helical" evidence="4">
    <location>
        <begin position="510"/>
        <end position="528"/>
    </location>
</feature>
<keyword evidence="4" id="KW-0472">Membrane</keyword>
<dbReference type="InterPro" id="IPR038081">
    <property type="entry name" value="CalX-like_sf"/>
</dbReference>
<evidence type="ECO:0000256" key="1">
    <source>
        <dbReference type="ARBA" id="ARBA00022729"/>
    </source>
</evidence>
<evidence type="ECO:0000259" key="5">
    <source>
        <dbReference type="Pfam" id="PF03160"/>
    </source>
</evidence>
<comment type="caution">
    <text evidence="6">The sequence shown here is derived from an EMBL/GenBank/DDBJ whole genome shotgun (WGS) entry which is preliminary data.</text>
</comment>
<name>A0ABP0STW9_9DINO</name>
<accession>A0ABP0STW9</accession>
<proteinExistence type="predicted"/>
<keyword evidence="4" id="KW-1133">Transmembrane helix</keyword>
<keyword evidence="4" id="KW-0812">Transmembrane</keyword>
<feature type="domain" description="Calx-beta" evidence="5">
    <location>
        <begin position="192"/>
        <end position="295"/>
    </location>
</feature>
<dbReference type="Pfam" id="PF03160">
    <property type="entry name" value="Calx-beta"/>
    <property type="match status" value="1"/>
</dbReference>
<dbReference type="Proteomes" id="UP001642484">
    <property type="component" value="Unassembled WGS sequence"/>
</dbReference>
<sequence length="969" mass="109096">MELQDAVEQLWASCRVLSSSQEGLQSLVTTLRLEDSNTAAKVMSLCAEVTRSSLEVSAHERSLLQTYGFPFVEGADPKADILNFLVIIGLLVLLTILWECLVLRSSMVWCARLTDLGIPKLVEKIQDLGGVLANILHQKEQQEDGTIVVSTSISSTPPSKKSETMSEEEIQEAWRNLRQHKVVTPEEPKGNEVGFEHLNFTGKASDGEVVVRLVRSGSAEGELQVRIGPSESKLEQADDVADNGKDYIFQNQVVTFKDSEVEVEVKIQLQPPRTYKTTQYFEIDLLEVVKGKATLGGPSLARESHRRTVRVYISYDYAFPYNIPTAKQKSRFWVIWYYLQERRSSRGLHWWKTLLGLLYDPVHTVCVTALLQKILLDQICDPDIPGDKPLEICMMGLAQFASAALLRFGDKLAVENRGRTGGTRMVHRKQLFAKLLMLDAEELNKVDGHWWFYVGVNNVDAMAKDCYYQGFVVIQSAFGLLLSILMLLYVQASKVMQAGGNGWGETMQNLAGPGVGQLVMVLLCFGLLRRANRLGDLLFHRMAGEAAWVDSFSWLCHAGLPLKSLASRICSRVDLRFLNETKYFVSYHKSSRDWSNDTLWLVKWMINLAYISVLVLGAKSLLENRELGSSDFQSGDFVFQLKIFSSFGKYLVKIVQSFIKMYSASVGLQQFAEIMNWPERSLSQSTKEGRVMHDVTTSEIIFETEAEDEDQGRALPLVPLSRVVRKALRIPLGRVVRVTSQRERYLLNFLYQVSELKAPRRGKVRRPQGVRITFIPAVALHTPHATVLEELKADVEKHPEVLKRLLMMFEWDPDETLEELQAGQLQAIALILAMLSSSKSMCKRTRLVNQRVKLRCHKFSAPRKGGPLAFLTTEQRQKILLLLSLWQEGGLEALLASLKPKPESFPKCPKSLIVSVEASDDLPPLGAVKRFRWDLGHLGAQFQIVISYPRQNLSGTASPRQVVSGYNGV</sequence>
<keyword evidence="3" id="KW-0106">Calcium</keyword>
<protein>
    <recommendedName>
        <fullName evidence="5">Calx-beta domain-containing protein</fullName>
    </recommendedName>
</protein>
<keyword evidence="1" id="KW-0732">Signal</keyword>
<keyword evidence="7" id="KW-1185">Reference proteome</keyword>